<sequence length="98" mass="11135">MVVYYINSYDITDMEEYANYAAPVYLLLQKYGAEVLASDLHAIAVEGVAKTMNAIIRFPSEEAALACYADPEYQPVKQIRLRSTTNCMMVLVKEFVRQ</sequence>
<name>A0ABY4I745_CHIFI</name>
<feature type="domain" description="DUF1330" evidence="1">
    <location>
        <begin position="3"/>
        <end position="93"/>
    </location>
</feature>
<reference evidence="2 3" key="1">
    <citation type="submission" date="2022-04" db="EMBL/GenBank/DDBJ databases">
        <title>The arsenic-methylating capacity of Chitinophaga filiformis YT5 during chitin decomposition.</title>
        <authorList>
            <person name="Chen G."/>
            <person name="Liang Y."/>
        </authorList>
    </citation>
    <scope>NUCLEOTIDE SEQUENCE [LARGE SCALE GENOMIC DNA]</scope>
    <source>
        <strain evidence="2 3">YT5</strain>
    </source>
</reference>
<evidence type="ECO:0000313" key="3">
    <source>
        <dbReference type="Proteomes" id="UP000830198"/>
    </source>
</evidence>
<evidence type="ECO:0000313" key="2">
    <source>
        <dbReference type="EMBL" id="UPK71682.1"/>
    </source>
</evidence>
<protein>
    <submittedName>
        <fullName evidence="2">DUF1330 domain-containing protein</fullName>
    </submittedName>
</protein>
<dbReference type="Gene3D" id="3.30.70.100">
    <property type="match status" value="1"/>
</dbReference>
<accession>A0ABY4I745</accession>
<dbReference type="Pfam" id="PF07045">
    <property type="entry name" value="DUF1330"/>
    <property type="match status" value="1"/>
</dbReference>
<dbReference type="EMBL" id="CP095855">
    <property type="protein sequence ID" value="UPK71682.1"/>
    <property type="molecule type" value="Genomic_DNA"/>
</dbReference>
<gene>
    <name evidence="2" type="ORF">MYF79_10355</name>
</gene>
<proteinExistence type="predicted"/>
<organism evidence="2 3">
    <name type="scientific">Chitinophaga filiformis</name>
    <name type="common">Myxococcus filiformis</name>
    <name type="synonym">Flexibacter filiformis</name>
    <dbReference type="NCBI Taxonomy" id="104663"/>
    <lineage>
        <taxon>Bacteria</taxon>
        <taxon>Pseudomonadati</taxon>
        <taxon>Bacteroidota</taxon>
        <taxon>Chitinophagia</taxon>
        <taxon>Chitinophagales</taxon>
        <taxon>Chitinophagaceae</taxon>
        <taxon>Chitinophaga</taxon>
    </lineage>
</organism>
<dbReference type="RefSeq" id="WP_247813799.1">
    <property type="nucleotide sequence ID" value="NZ_CP095855.1"/>
</dbReference>
<evidence type="ECO:0000259" key="1">
    <source>
        <dbReference type="Pfam" id="PF07045"/>
    </source>
</evidence>
<dbReference type="InterPro" id="IPR010753">
    <property type="entry name" value="DUF1330"/>
</dbReference>
<dbReference type="InterPro" id="IPR011008">
    <property type="entry name" value="Dimeric_a/b-barrel"/>
</dbReference>
<dbReference type="Proteomes" id="UP000830198">
    <property type="component" value="Chromosome"/>
</dbReference>
<dbReference type="PANTHER" id="PTHR41521">
    <property type="match status" value="1"/>
</dbReference>
<dbReference type="PANTHER" id="PTHR41521:SF4">
    <property type="entry name" value="BLR0684 PROTEIN"/>
    <property type="match status" value="1"/>
</dbReference>
<dbReference type="SUPFAM" id="SSF54909">
    <property type="entry name" value="Dimeric alpha+beta barrel"/>
    <property type="match status" value="1"/>
</dbReference>
<keyword evidence="3" id="KW-1185">Reference proteome</keyword>